<evidence type="ECO:0000313" key="4">
    <source>
        <dbReference type="Proteomes" id="UP000813444"/>
    </source>
</evidence>
<organism evidence="3 4">
    <name type="scientific">Stachybotrys elegans</name>
    <dbReference type="NCBI Taxonomy" id="80388"/>
    <lineage>
        <taxon>Eukaryota</taxon>
        <taxon>Fungi</taxon>
        <taxon>Dikarya</taxon>
        <taxon>Ascomycota</taxon>
        <taxon>Pezizomycotina</taxon>
        <taxon>Sordariomycetes</taxon>
        <taxon>Hypocreomycetidae</taxon>
        <taxon>Hypocreales</taxon>
        <taxon>Stachybotryaceae</taxon>
        <taxon>Stachybotrys</taxon>
    </lineage>
</organism>
<dbReference type="Pfam" id="PF11911">
    <property type="entry name" value="DUF3429"/>
    <property type="match status" value="1"/>
</dbReference>
<gene>
    <name evidence="3" type="ORF">B0I35DRAFT_356191</name>
</gene>
<feature type="compositionally biased region" description="Basic and acidic residues" evidence="1">
    <location>
        <begin position="430"/>
        <end position="467"/>
    </location>
</feature>
<sequence>MFRASRIPSSLSKLKLPSAAVQRPRLQLLPRSAALAQTSRFATKSDDENPPPPKWPIDREAELKVAHKKLESNPSAVTIDSSRSKVFDAEPRTPGSPGDPSLQAGIQHDINIFKSTFRLDDVPRESRILGLAGTVPYLVTSLSTVFLAWDITKTLPTGNWLYDAILVNRDTAHYLLSVIEPVQLGYGAIIISFLGAIHWGLEYAEKEASRQRTRFRYGMGLAASIIAWPTLYMPLEYALISQFLAFVGLYFADSNAAKRGWAPRWYGIYRFLLTAMVGAAIFISLVGRASITRQEHLGYRAMESHMRNEGIADHNTNWEKLEAEERARNRKKKEAEEKAKKEAEKEQKAKEKKEKSKPGKKPQDESKSGDKSSKQEGEEASKDEDKKQDGEDANKENESTKEEGENKDKDDESKEGKDEESKEDTDEESKEDKGDESKKEKPKDDGEEKGGDKKKSGGEEKKKKDDE</sequence>
<feature type="compositionally biased region" description="Basic and acidic residues" evidence="1">
    <location>
        <begin position="308"/>
        <end position="420"/>
    </location>
</feature>
<keyword evidence="4" id="KW-1185">Reference proteome</keyword>
<accession>A0A8K0SLF0</accession>
<reference evidence="3" key="1">
    <citation type="journal article" date="2021" name="Nat. Commun.">
        <title>Genetic determinants of endophytism in the Arabidopsis root mycobiome.</title>
        <authorList>
            <person name="Mesny F."/>
            <person name="Miyauchi S."/>
            <person name="Thiergart T."/>
            <person name="Pickel B."/>
            <person name="Atanasova L."/>
            <person name="Karlsson M."/>
            <person name="Huettel B."/>
            <person name="Barry K.W."/>
            <person name="Haridas S."/>
            <person name="Chen C."/>
            <person name="Bauer D."/>
            <person name="Andreopoulos W."/>
            <person name="Pangilinan J."/>
            <person name="LaButti K."/>
            <person name="Riley R."/>
            <person name="Lipzen A."/>
            <person name="Clum A."/>
            <person name="Drula E."/>
            <person name="Henrissat B."/>
            <person name="Kohler A."/>
            <person name="Grigoriev I.V."/>
            <person name="Martin F.M."/>
            <person name="Hacquard S."/>
        </authorList>
    </citation>
    <scope>NUCLEOTIDE SEQUENCE</scope>
    <source>
        <strain evidence="3">MPI-CAGE-CH-0235</strain>
    </source>
</reference>
<dbReference type="EMBL" id="JAGPNK010000010">
    <property type="protein sequence ID" value="KAH7312761.1"/>
    <property type="molecule type" value="Genomic_DNA"/>
</dbReference>
<name>A0A8K0SLF0_9HYPO</name>
<keyword evidence="2" id="KW-1133">Transmembrane helix</keyword>
<dbReference type="AlphaFoldDB" id="A0A8K0SLF0"/>
<proteinExistence type="predicted"/>
<feature type="region of interest" description="Disordered" evidence="1">
    <location>
        <begin position="74"/>
        <end position="101"/>
    </location>
</feature>
<feature type="region of interest" description="Disordered" evidence="1">
    <location>
        <begin position="308"/>
        <end position="467"/>
    </location>
</feature>
<feature type="compositionally biased region" description="Basic and acidic residues" evidence="1">
    <location>
        <begin position="82"/>
        <end position="91"/>
    </location>
</feature>
<dbReference type="Proteomes" id="UP000813444">
    <property type="component" value="Unassembled WGS sequence"/>
</dbReference>
<feature type="region of interest" description="Disordered" evidence="1">
    <location>
        <begin position="32"/>
        <end position="57"/>
    </location>
</feature>
<dbReference type="InterPro" id="IPR021836">
    <property type="entry name" value="DUF3429"/>
</dbReference>
<evidence type="ECO:0008006" key="5">
    <source>
        <dbReference type="Google" id="ProtNLM"/>
    </source>
</evidence>
<evidence type="ECO:0000256" key="2">
    <source>
        <dbReference type="SAM" id="Phobius"/>
    </source>
</evidence>
<evidence type="ECO:0000256" key="1">
    <source>
        <dbReference type="SAM" id="MobiDB-lite"/>
    </source>
</evidence>
<feature type="transmembrane region" description="Helical" evidence="2">
    <location>
        <begin position="184"/>
        <end position="203"/>
    </location>
</feature>
<protein>
    <recommendedName>
        <fullName evidence="5">Mitochondrial inner membrane protein 1</fullName>
    </recommendedName>
</protein>
<keyword evidence="2" id="KW-0812">Transmembrane</keyword>
<dbReference type="OrthoDB" id="194289at2759"/>
<feature type="transmembrane region" description="Helical" evidence="2">
    <location>
        <begin position="128"/>
        <end position="149"/>
    </location>
</feature>
<dbReference type="PANTHER" id="PTHR15887:SF1">
    <property type="entry name" value="TRANSMEMBRANE PROTEIN 69"/>
    <property type="match status" value="1"/>
</dbReference>
<comment type="caution">
    <text evidence="3">The sequence shown here is derived from an EMBL/GenBank/DDBJ whole genome shotgun (WGS) entry which is preliminary data.</text>
</comment>
<feature type="transmembrane region" description="Helical" evidence="2">
    <location>
        <begin position="268"/>
        <end position="287"/>
    </location>
</feature>
<keyword evidence="2" id="KW-0472">Membrane</keyword>
<evidence type="ECO:0000313" key="3">
    <source>
        <dbReference type="EMBL" id="KAH7312761.1"/>
    </source>
</evidence>
<dbReference type="PANTHER" id="PTHR15887">
    <property type="entry name" value="TRANSMEMBRANE PROTEIN 69"/>
    <property type="match status" value="1"/>
</dbReference>